<protein>
    <recommendedName>
        <fullName evidence="8">Probable arginine--tRNA ligase, mitochondrial</fullName>
        <ecNumber evidence="2">6.1.1.19</ecNumber>
    </recommendedName>
</protein>
<dbReference type="GO" id="GO:0004814">
    <property type="term" value="F:arginine-tRNA ligase activity"/>
    <property type="evidence" value="ECO:0007669"/>
    <property type="project" value="UniProtKB-EC"/>
</dbReference>
<dbReference type="FunFam" id="1.10.730.10:FF:000006">
    <property type="entry name" value="Arginyl-tRNA synthetase 2, mitochondrial"/>
    <property type="match status" value="1"/>
</dbReference>
<evidence type="ECO:0000256" key="3">
    <source>
        <dbReference type="ARBA" id="ARBA00022598"/>
    </source>
</evidence>
<dbReference type="GO" id="GO:0006420">
    <property type="term" value="P:arginyl-tRNA aminoacylation"/>
    <property type="evidence" value="ECO:0007669"/>
    <property type="project" value="InterPro"/>
</dbReference>
<keyword evidence="7 11" id="KW-0030">Aminoacyl-tRNA synthetase</keyword>
<evidence type="ECO:0000256" key="2">
    <source>
        <dbReference type="ARBA" id="ARBA00012837"/>
    </source>
</evidence>
<dbReference type="PRINTS" id="PR01038">
    <property type="entry name" value="TRNASYNTHARG"/>
</dbReference>
<evidence type="ECO:0000259" key="12">
    <source>
        <dbReference type="SMART" id="SM00836"/>
    </source>
</evidence>
<evidence type="ECO:0000256" key="1">
    <source>
        <dbReference type="ARBA" id="ARBA00005594"/>
    </source>
</evidence>
<dbReference type="Pfam" id="PF05746">
    <property type="entry name" value="DALR_1"/>
    <property type="match status" value="1"/>
</dbReference>
<accession>A0AAV4Q690</accession>
<dbReference type="InterPro" id="IPR035684">
    <property type="entry name" value="ArgRS_core"/>
</dbReference>
<reference evidence="13 14" key="1">
    <citation type="submission" date="2021-06" db="EMBL/GenBank/DDBJ databases">
        <title>Caerostris extrusa draft genome.</title>
        <authorList>
            <person name="Kono N."/>
            <person name="Arakawa K."/>
        </authorList>
    </citation>
    <scope>NUCLEOTIDE SEQUENCE [LARGE SCALE GENOMIC DNA]</scope>
</reference>
<dbReference type="Pfam" id="PF00750">
    <property type="entry name" value="tRNA-synt_1d"/>
    <property type="match status" value="3"/>
</dbReference>
<dbReference type="InterPro" id="IPR001278">
    <property type="entry name" value="Arg-tRNA-ligase"/>
</dbReference>
<keyword evidence="14" id="KW-1185">Reference proteome</keyword>
<dbReference type="Proteomes" id="UP001054945">
    <property type="component" value="Unassembled WGS sequence"/>
</dbReference>
<dbReference type="AlphaFoldDB" id="A0AAV4Q690"/>
<comment type="caution">
    <text evidence="13">The sequence shown here is derived from an EMBL/GenBank/DDBJ whole genome shotgun (WGS) entry which is preliminary data.</text>
</comment>
<dbReference type="InterPro" id="IPR014729">
    <property type="entry name" value="Rossmann-like_a/b/a_fold"/>
</dbReference>
<dbReference type="SUPFAM" id="SSF52374">
    <property type="entry name" value="Nucleotidylyl transferase"/>
    <property type="match status" value="1"/>
</dbReference>
<keyword evidence="5 11" id="KW-0067">ATP-binding</keyword>
<dbReference type="SMART" id="SM00836">
    <property type="entry name" value="DALR_1"/>
    <property type="match status" value="1"/>
</dbReference>
<comment type="catalytic activity">
    <reaction evidence="9">
        <text>tRNA(Arg) + L-arginine + ATP = L-arginyl-tRNA(Arg) + AMP + diphosphate</text>
        <dbReference type="Rhea" id="RHEA:20301"/>
        <dbReference type="Rhea" id="RHEA-COMP:9658"/>
        <dbReference type="Rhea" id="RHEA-COMP:9673"/>
        <dbReference type="ChEBI" id="CHEBI:30616"/>
        <dbReference type="ChEBI" id="CHEBI:32682"/>
        <dbReference type="ChEBI" id="CHEBI:33019"/>
        <dbReference type="ChEBI" id="CHEBI:78442"/>
        <dbReference type="ChEBI" id="CHEBI:78513"/>
        <dbReference type="ChEBI" id="CHEBI:456215"/>
        <dbReference type="EC" id="6.1.1.19"/>
    </reaction>
</comment>
<keyword evidence="4 11" id="KW-0547">Nucleotide-binding</keyword>
<evidence type="ECO:0000256" key="11">
    <source>
        <dbReference type="RuleBase" id="RU363038"/>
    </source>
</evidence>
<feature type="domain" description="DALR anticodon binding" evidence="12">
    <location>
        <begin position="427"/>
        <end position="542"/>
    </location>
</feature>
<evidence type="ECO:0000313" key="14">
    <source>
        <dbReference type="Proteomes" id="UP001054945"/>
    </source>
</evidence>
<evidence type="ECO:0000256" key="7">
    <source>
        <dbReference type="ARBA" id="ARBA00023146"/>
    </source>
</evidence>
<evidence type="ECO:0000256" key="8">
    <source>
        <dbReference type="ARBA" id="ARBA00039495"/>
    </source>
</evidence>
<dbReference type="PANTHER" id="PTHR11956:SF11">
    <property type="entry name" value="ARGININE--TRNA LIGASE, MITOCHONDRIAL-RELATED"/>
    <property type="match status" value="1"/>
</dbReference>
<proteinExistence type="inferred from homology"/>
<name>A0AAV4Q690_CAEEX</name>
<dbReference type="SUPFAM" id="SSF47323">
    <property type="entry name" value="Anticodon-binding domain of a subclass of class I aminoacyl-tRNA synthetases"/>
    <property type="match status" value="1"/>
</dbReference>
<evidence type="ECO:0000256" key="4">
    <source>
        <dbReference type="ARBA" id="ARBA00022741"/>
    </source>
</evidence>
<evidence type="ECO:0000256" key="6">
    <source>
        <dbReference type="ARBA" id="ARBA00022917"/>
    </source>
</evidence>
<gene>
    <name evidence="13" type="primary">RARS2</name>
    <name evidence="13" type="ORF">CEXT_485222</name>
</gene>
<dbReference type="Gene3D" id="3.40.50.620">
    <property type="entry name" value="HUPs"/>
    <property type="match status" value="2"/>
</dbReference>
<evidence type="ECO:0000313" key="13">
    <source>
        <dbReference type="EMBL" id="GIY04064.1"/>
    </source>
</evidence>
<dbReference type="EC" id="6.1.1.19" evidence="2"/>
<dbReference type="GO" id="GO:0005739">
    <property type="term" value="C:mitochondrion"/>
    <property type="evidence" value="ECO:0007669"/>
    <property type="project" value="TreeGrafter"/>
</dbReference>
<dbReference type="InterPro" id="IPR009080">
    <property type="entry name" value="tRNAsynth_Ia_anticodon-bd"/>
</dbReference>
<comment type="function">
    <text evidence="10">Catalyzes the attachment of arginine to tRNA(Arg) in a two-step reaction: arginine is first activated by ATP to form Arg-AMP and then transferred to the acceptor end of tRNA(Arg).</text>
</comment>
<dbReference type="InterPro" id="IPR008909">
    <property type="entry name" value="DALR_anticod-bd"/>
</dbReference>
<dbReference type="PANTHER" id="PTHR11956">
    <property type="entry name" value="ARGINYL-TRNA SYNTHETASE"/>
    <property type="match status" value="1"/>
</dbReference>
<keyword evidence="3 11" id="KW-0436">Ligase</keyword>
<comment type="similarity">
    <text evidence="1 11">Belongs to the class-I aminoacyl-tRNA synthetase family.</text>
</comment>
<organism evidence="13 14">
    <name type="scientific">Caerostris extrusa</name>
    <name type="common">Bark spider</name>
    <name type="synonym">Caerostris bankana</name>
    <dbReference type="NCBI Taxonomy" id="172846"/>
    <lineage>
        <taxon>Eukaryota</taxon>
        <taxon>Metazoa</taxon>
        <taxon>Ecdysozoa</taxon>
        <taxon>Arthropoda</taxon>
        <taxon>Chelicerata</taxon>
        <taxon>Arachnida</taxon>
        <taxon>Araneae</taxon>
        <taxon>Araneomorphae</taxon>
        <taxon>Entelegynae</taxon>
        <taxon>Araneoidea</taxon>
        <taxon>Araneidae</taxon>
        <taxon>Caerostris</taxon>
    </lineage>
</organism>
<dbReference type="EMBL" id="BPLR01005663">
    <property type="protein sequence ID" value="GIY04064.1"/>
    <property type="molecule type" value="Genomic_DNA"/>
</dbReference>
<dbReference type="GO" id="GO:0005524">
    <property type="term" value="F:ATP binding"/>
    <property type="evidence" value="ECO:0007669"/>
    <property type="project" value="UniProtKB-KW"/>
</dbReference>
<evidence type="ECO:0000256" key="5">
    <source>
        <dbReference type="ARBA" id="ARBA00022840"/>
    </source>
</evidence>
<evidence type="ECO:0000256" key="9">
    <source>
        <dbReference type="ARBA" id="ARBA00049339"/>
    </source>
</evidence>
<dbReference type="GO" id="GO:0032543">
    <property type="term" value="P:mitochondrial translation"/>
    <property type="evidence" value="ECO:0007669"/>
    <property type="project" value="TreeGrafter"/>
</dbReference>
<evidence type="ECO:0000256" key="10">
    <source>
        <dbReference type="ARBA" id="ARBA00049595"/>
    </source>
</evidence>
<keyword evidence="6 11" id="KW-0648">Protein biosynthesis</keyword>
<sequence>MTSVFRRRITYQIINTLNPYLKKEDRAIIYDSLPLSLKLSQPKHLPPQFEFSWKKIVKLKPELQDLVHPNTLTTYLKIRYYEFPIDGITDILTDSLTEEKLIFTVDQNQFSANVILNIIKNIENIPSWSCFFRNIPPENVIVEYSSPNVAKPFHFGHFRSTIVGNFVANICKYVGHKVTRLNYVGDWGLQYGILAVGFNKFGCEKELQKDPLNHLFEVYKQANEQNESNPSFNEEAKMYFKKMENGDADALALWQRLRDLSLKEMNATFIRSQGIASCNEDGSIEAIIAEENDKVEKAVLRKKDGTSLYLTRDLAAAIDRWKKYHFDSAFYVYRDIQFVPFGRILNFSTRKGTAVFLSDILDEARERTLEGMRNSPNTKVTENLEQIAGVLGASSLIVNDFSMRRKRDYPFNWDKILNMKSNSGITLQYCHARLNNLKENCGIDLSMGCEFSYLSEPEALSLIHHLAKFEEAAYFAYTELEPCVLVHYLFSLSQEVGRALKALKVKGSHPCIAEARLLLFHSAHLVMRKGLQLLGVTPLDKM</sequence>
<dbReference type="Gene3D" id="1.10.730.10">
    <property type="entry name" value="Isoleucyl-tRNA Synthetase, Domain 1"/>
    <property type="match status" value="1"/>
</dbReference>